<dbReference type="EC" id="3.6.1.27" evidence="5"/>
<comment type="caution">
    <text evidence="5">The sequence shown here is derived from an EMBL/GenBank/DDBJ whole genome shotgun (WGS) entry which is preliminary data.</text>
</comment>
<evidence type="ECO:0000313" key="6">
    <source>
        <dbReference type="Proteomes" id="UP000028059"/>
    </source>
</evidence>
<evidence type="ECO:0000256" key="1">
    <source>
        <dbReference type="ARBA" id="ARBA00008361"/>
    </source>
</evidence>
<keyword evidence="2 5" id="KW-0489">Methyltransferase</keyword>
<dbReference type="GO" id="GO:0050380">
    <property type="term" value="F:undecaprenyl-diphosphatase activity"/>
    <property type="evidence" value="ECO:0007669"/>
    <property type="project" value="UniProtKB-EC"/>
</dbReference>
<dbReference type="InterPro" id="IPR029063">
    <property type="entry name" value="SAM-dependent_MTases_sf"/>
</dbReference>
<dbReference type="PANTHER" id="PTHR44942">
    <property type="entry name" value="METHYLTRANSF_11 DOMAIN-CONTAINING PROTEIN"/>
    <property type="match status" value="1"/>
</dbReference>
<dbReference type="Proteomes" id="UP000028059">
    <property type="component" value="Unassembled WGS sequence"/>
</dbReference>
<comment type="similarity">
    <text evidence="1">Belongs to the methyltransferase superfamily.</text>
</comment>
<organism evidence="5 6">
    <name type="scientific">Marine Group I thaumarchaeote SCGC AAA799-N04</name>
    <dbReference type="NCBI Taxonomy" id="1502293"/>
    <lineage>
        <taxon>Archaea</taxon>
        <taxon>Nitrososphaerota</taxon>
        <taxon>Marine Group I</taxon>
    </lineage>
</organism>
<dbReference type="GO" id="GO:0008757">
    <property type="term" value="F:S-adenosylmethionine-dependent methyltransferase activity"/>
    <property type="evidence" value="ECO:0007669"/>
    <property type="project" value="InterPro"/>
</dbReference>
<sequence>MSSTQNEITINKQNVHKHFSAVASKYRKLRTLDTEPILHIKSQINGKSKINMADIGCGDGRYSLEFLRYFDDSFFIHCVDFNENMLESLEGYLEKQNITNFCTRQGDANRLPLDNDSMDCIVTFNAIHHFDVPKFLSESLRTLKDEGHLFIYTRLQNQNSKSIWGKYFPLFAEMETRLYELDELKQHIQEADMQIHSTKVFGYSRTSSLDRLAHQAQNNHYSTFALYNKEAFLESLRTFQQNIKDNFDDLEQIRWTDENILIEIRK</sequence>
<dbReference type="PANTHER" id="PTHR44942:SF4">
    <property type="entry name" value="METHYLTRANSFERASE TYPE 11 DOMAIN-CONTAINING PROTEIN"/>
    <property type="match status" value="1"/>
</dbReference>
<dbReference type="SUPFAM" id="SSF53335">
    <property type="entry name" value="S-adenosyl-L-methionine-dependent methyltransferases"/>
    <property type="match status" value="1"/>
</dbReference>
<dbReference type="Gene3D" id="3.40.50.150">
    <property type="entry name" value="Vaccinia Virus protein VP39"/>
    <property type="match status" value="1"/>
</dbReference>
<dbReference type="Pfam" id="PF08241">
    <property type="entry name" value="Methyltransf_11"/>
    <property type="match status" value="1"/>
</dbReference>
<protein>
    <submittedName>
        <fullName evidence="5">Demethylmenaquinone methyltransferase protein</fullName>
        <ecNumber evidence="5">3.6.1.27</ecNumber>
    </submittedName>
</protein>
<keyword evidence="6" id="KW-1185">Reference proteome</keyword>
<evidence type="ECO:0000256" key="3">
    <source>
        <dbReference type="ARBA" id="ARBA00022679"/>
    </source>
</evidence>
<keyword evidence="5" id="KW-0378">Hydrolase</keyword>
<proteinExistence type="inferred from homology"/>
<accession>A0A081RL33</accession>
<evidence type="ECO:0000256" key="2">
    <source>
        <dbReference type="ARBA" id="ARBA00022603"/>
    </source>
</evidence>
<dbReference type="InterPro" id="IPR051052">
    <property type="entry name" value="Diverse_substrate_MTase"/>
</dbReference>
<feature type="domain" description="Methyltransferase type 11" evidence="4">
    <location>
        <begin position="54"/>
        <end position="151"/>
    </location>
</feature>
<name>A0A081RL33_9ARCH</name>
<evidence type="ECO:0000259" key="4">
    <source>
        <dbReference type="Pfam" id="PF08241"/>
    </source>
</evidence>
<dbReference type="InterPro" id="IPR013216">
    <property type="entry name" value="Methyltransf_11"/>
</dbReference>
<dbReference type="AlphaFoldDB" id="A0A081RL33"/>
<dbReference type="GO" id="GO:0032259">
    <property type="term" value="P:methylation"/>
    <property type="evidence" value="ECO:0007669"/>
    <property type="project" value="UniProtKB-KW"/>
</dbReference>
<evidence type="ECO:0000313" key="5">
    <source>
        <dbReference type="EMBL" id="KEQ55906.1"/>
    </source>
</evidence>
<reference evidence="5 6" key="1">
    <citation type="submission" date="2014-06" db="EMBL/GenBank/DDBJ databases">
        <authorList>
            <person name="Ngugi D.K."/>
            <person name="Blom J."/>
            <person name="Alam I."/>
            <person name="Rashid M."/>
            <person name="Ba Alawi W."/>
            <person name="Zhang G."/>
            <person name="Hikmawan T."/>
            <person name="Guan Y."/>
            <person name="Antunes A."/>
            <person name="Siam R."/>
            <person name="ElDorry H."/>
            <person name="Bajic V."/>
            <person name="Stingl U."/>
        </authorList>
    </citation>
    <scope>NUCLEOTIDE SEQUENCE [LARGE SCALE GENOMIC DNA]</scope>
    <source>
        <strain evidence="5">SCGC AAA799-N04</strain>
    </source>
</reference>
<gene>
    <name evidence="5" type="ORF">AAA799N04_01701</name>
</gene>
<dbReference type="CDD" id="cd02440">
    <property type="entry name" value="AdoMet_MTases"/>
    <property type="match status" value="1"/>
</dbReference>
<keyword evidence="3 5" id="KW-0808">Transferase</keyword>
<dbReference type="EMBL" id="JOKN01000049">
    <property type="protein sequence ID" value="KEQ55906.1"/>
    <property type="molecule type" value="Genomic_DNA"/>
</dbReference>